<organism evidence="1 2">
    <name type="scientific">Pyrrhoderma noxium</name>
    <dbReference type="NCBI Taxonomy" id="2282107"/>
    <lineage>
        <taxon>Eukaryota</taxon>
        <taxon>Fungi</taxon>
        <taxon>Dikarya</taxon>
        <taxon>Basidiomycota</taxon>
        <taxon>Agaricomycotina</taxon>
        <taxon>Agaricomycetes</taxon>
        <taxon>Hymenochaetales</taxon>
        <taxon>Hymenochaetaceae</taxon>
        <taxon>Pyrrhoderma</taxon>
    </lineage>
</organism>
<sequence length="103" mass="11566">MIRKRKEDVRWTNGGTTLAIYYTLDSTRAPAPIASPPHPRLLHNVLNPIRVTFNFFSLPFFSPFPSLTPIIYFIFLSCLQTYSCSETGCSSIHLARSSGDANI</sequence>
<proteinExistence type="predicted"/>
<protein>
    <submittedName>
        <fullName evidence="1">Uncharacterized protein</fullName>
    </submittedName>
</protein>
<dbReference type="EMBL" id="NBII01000001">
    <property type="protein sequence ID" value="PAV23354.1"/>
    <property type="molecule type" value="Genomic_DNA"/>
</dbReference>
<evidence type="ECO:0000313" key="1">
    <source>
        <dbReference type="EMBL" id="PAV23354.1"/>
    </source>
</evidence>
<keyword evidence="2" id="KW-1185">Reference proteome</keyword>
<gene>
    <name evidence="1" type="ORF">PNOK_0042200</name>
</gene>
<accession>A0A286UUW6</accession>
<dbReference type="InParanoid" id="A0A286UUW6"/>
<reference evidence="1 2" key="1">
    <citation type="journal article" date="2017" name="Mol. Ecol.">
        <title>Comparative and population genomic landscape of Phellinus noxius: A hypervariable fungus causing root rot in trees.</title>
        <authorList>
            <person name="Chung C.L."/>
            <person name="Lee T.J."/>
            <person name="Akiba M."/>
            <person name="Lee H.H."/>
            <person name="Kuo T.H."/>
            <person name="Liu D."/>
            <person name="Ke H.M."/>
            <person name="Yokoi T."/>
            <person name="Roa M.B."/>
            <person name="Lu M.J."/>
            <person name="Chang Y.Y."/>
            <person name="Ann P.J."/>
            <person name="Tsai J.N."/>
            <person name="Chen C.Y."/>
            <person name="Tzean S.S."/>
            <person name="Ota Y."/>
            <person name="Hattori T."/>
            <person name="Sahashi N."/>
            <person name="Liou R.F."/>
            <person name="Kikuchi T."/>
            <person name="Tsai I.J."/>
        </authorList>
    </citation>
    <scope>NUCLEOTIDE SEQUENCE [LARGE SCALE GENOMIC DNA]</scope>
    <source>
        <strain evidence="1 2">FFPRI411160</strain>
    </source>
</reference>
<name>A0A286UUW6_9AGAM</name>
<evidence type="ECO:0000313" key="2">
    <source>
        <dbReference type="Proteomes" id="UP000217199"/>
    </source>
</evidence>
<dbReference type="Proteomes" id="UP000217199">
    <property type="component" value="Unassembled WGS sequence"/>
</dbReference>
<comment type="caution">
    <text evidence="1">The sequence shown here is derived from an EMBL/GenBank/DDBJ whole genome shotgun (WGS) entry which is preliminary data.</text>
</comment>
<dbReference type="AlphaFoldDB" id="A0A286UUW6"/>